<dbReference type="Gene3D" id="3.30.450.40">
    <property type="match status" value="3"/>
</dbReference>
<evidence type="ECO:0000313" key="3">
    <source>
        <dbReference type="Proteomes" id="UP001594351"/>
    </source>
</evidence>
<dbReference type="InterPro" id="IPR003018">
    <property type="entry name" value="GAF"/>
</dbReference>
<dbReference type="PANTHER" id="PTHR45569:SF1">
    <property type="entry name" value="SENSOR PROTEIN KDPD"/>
    <property type="match status" value="1"/>
</dbReference>
<name>A0ABV6YSF1_UNCC1</name>
<keyword evidence="3" id="KW-1185">Reference proteome</keyword>
<evidence type="ECO:0000259" key="1">
    <source>
        <dbReference type="PROSITE" id="PS50109"/>
    </source>
</evidence>
<dbReference type="Proteomes" id="UP001594351">
    <property type="component" value="Unassembled WGS sequence"/>
</dbReference>
<dbReference type="CDD" id="cd00082">
    <property type="entry name" value="HisKA"/>
    <property type="match status" value="1"/>
</dbReference>
<dbReference type="SUPFAM" id="SSF55781">
    <property type="entry name" value="GAF domain-like"/>
    <property type="match status" value="3"/>
</dbReference>
<proteinExistence type="predicted"/>
<gene>
    <name evidence="2" type="ORF">ACFL27_02630</name>
</gene>
<dbReference type="SMART" id="SM00065">
    <property type="entry name" value="GAF"/>
    <property type="match status" value="2"/>
</dbReference>
<dbReference type="SMART" id="SM00388">
    <property type="entry name" value="HisKA"/>
    <property type="match status" value="1"/>
</dbReference>
<organism evidence="2 3">
    <name type="scientific">candidate division CSSED10-310 bacterium</name>
    <dbReference type="NCBI Taxonomy" id="2855610"/>
    <lineage>
        <taxon>Bacteria</taxon>
        <taxon>Bacteria division CSSED10-310</taxon>
    </lineage>
</organism>
<evidence type="ECO:0000313" key="2">
    <source>
        <dbReference type="EMBL" id="MFC1849081.1"/>
    </source>
</evidence>
<dbReference type="PANTHER" id="PTHR45569">
    <property type="entry name" value="SENSOR PROTEIN KDPD"/>
    <property type="match status" value="1"/>
</dbReference>
<dbReference type="Gene3D" id="1.10.287.130">
    <property type="match status" value="1"/>
</dbReference>
<dbReference type="EMBL" id="JBHPBY010000019">
    <property type="protein sequence ID" value="MFC1849081.1"/>
    <property type="molecule type" value="Genomic_DNA"/>
</dbReference>
<dbReference type="InterPro" id="IPR052023">
    <property type="entry name" value="Histidine_kinase_KdpD"/>
</dbReference>
<sequence length="684" mass="79253">MLVYDKLRYLDKFALFHLAPSKVQSQLGEIFNIIFQFSGADEAIYCVPSTVQRTLLPHWKTHQRALDWLEHIKFQSEASLLRSAERSKIIYYADQNVADKSARDPLPHHETPVQAILSIPVRTRAFFHGILFLLQVSSEKYTSEEIYLLEWISKLLGECLENAEKMVHWTHQMDNLASINKIYAVLHATMNEDAVFDVIIKELEERVNIHGIVVTLYDKETRTHRIHNRWGELPENLEEAGVPEAIERYETASCKKLWADHIAYKEFSMPDFRGLCIILCIKENVFGTLCLYRKRGGSDLGEARFTLDEIELLRELSFHAAVALEQCRFYKKTQTLSNLNEEKVWKFSLIFEIAYLFRETMDLEQRLHLILTAITLGEGMGFNRAILLMVDEKNNTLKGMIGIGPSSGEEANRVWTKLKREERAYREWIVEIMEGKSYRESEFHKRVQTIQLPISEESGILARTVINKRAYLRQVQNLEHQCPPEIQNFFQAREFATAPLMSGERILGVIVVDNFYNKRPITEDDVKLLSLFAHQAGASVEMSLLHAKLKELTAELEKHHQHIVQREKLVALGELASVVAHEIRNPLVAIGGFARRLDKFISEKMPDTEHQYSSIIIKEVDRLERILQNILQFAKDSYLDFTILNLNELIEEILFLYDSDLRKQKIALIKTLEPELPPIEGDEH</sequence>
<dbReference type="InterPro" id="IPR005467">
    <property type="entry name" value="His_kinase_dom"/>
</dbReference>
<reference evidence="2 3" key="1">
    <citation type="submission" date="2024-09" db="EMBL/GenBank/DDBJ databases">
        <title>Laminarin stimulates single cell rates of sulfate reduction while oxygen inhibits transcriptomic activity in coastal marine sediment.</title>
        <authorList>
            <person name="Lindsay M."/>
            <person name="Orcutt B."/>
            <person name="Emerson D."/>
            <person name="Stepanauskas R."/>
            <person name="D'Angelo T."/>
        </authorList>
    </citation>
    <scope>NUCLEOTIDE SEQUENCE [LARGE SCALE GENOMIC DNA]</scope>
    <source>
        <strain evidence="2">SAG AM-311-K15</strain>
    </source>
</reference>
<dbReference type="InterPro" id="IPR029016">
    <property type="entry name" value="GAF-like_dom_sf"/>
</dbReference>
<dbReference type="Pfam" id="PF01590">
    <property type="entry name" value="GAF"/>
    <property type="match status" value="1"/>
</dbReference>
<dbReference type="PROSITE" id="PS50109">
    <property type="entry name" value="HIS_KIN"/>
    <property type="match status" value="1"/>
</dbReference>
<comment type="caution">
    <text evidence="2">The sequence shown here is derived from an EMBL/GenBank/DDBJ whole genome shotgun (WGS) entry which is preliminary data.</text>
</comment>
<dbReference type="SUPFAM" id="SSF47384">
    <property type="entry name" value="Homodimeric domain of signal transducing histidine kinase"/>
    <property type="match status" value="1"/>
</dbReference>
<feature type="non-terminal residue" evidence="2">
    <location>
        <position position="684"/>
    </location>
</feature>
<dbReference type="InterPro" id="IPR003661">
    <property type="entry name" value="HisK_dim/P_dom"/>
</dbReference>
<feature type="domain" description="Histidine kinase" evidence="1">
    <location>
        <begin position="578"/>
        <end position="684"/>
    </location>
</feature>
<accession>A0ABV6YSF1</accession>
<protein>
    <submittedName>
        <fullName evidence="2">GAF domain-containing protein</fullName>
    </submittedName>
</protein>
<dbReference type="InterPro" id="IPR036097">
    <property type="entry name" value="HisK_dim/P_sf"/>
</dbReference>
<dbReference type="Pfam" id="PF00512">
    <property type="entry name" value="HisKA"/>
    <property type="match status" value="1"/>
</dbReference>